<accession>A0A4C1V0J3</accession>
<dbReference type="Proteomes" id="UP000299102">
    <property type="component" value="Unassembled WGS sequence"/>
</dbReference>
<dbReference type="EMBL" id="BGZK01000247">
    <property type="protein sequence ID" value="GBP31554.1"/>
    <property type="molecule type" value="Genomic_DNA"/>
</dbReference>
<dbReference type="AlphaFoldDB" id="A0A4C1V0J3"/>
<dbReference type="OrthoDB" id="1688044at2759"/>
<proteinExistence type="predicted"/>
<sequence length="322" mass="36006">MCNERACLGSVMALPGRGEEPRAPHEVLSDAHDFLSQYFASIRRRHTTTTHESLPLLSSSRMHRNSVKEARGGEGGRGWGALYLRSTSFAGNSERQSFASECVLAHYCPEFDIVLTVGVGPRGLGVVRPLASSGRCRALAVTWPTAFRVAPVRRRRPRPPRSKLRRALTEPPCTVRRTKLFRSNLVANDTLRRYYAARPFLLLRRVPILRHCNAFVTNFPAANFVLYYKCTTSAKRPRFCVDDVQREPARDPVALMRYIENVAKKKMSDPELPPHFRCFLALSYAASRSGRAGFALDRVPGGNSCTYPLAGCLIHPSFENAS</sequence>
<evidence type="ECO:0000313" key="1">
    <source>
        <dbReference type="EMBL" id="GBP31554.1"/>
    </source>
</evidence>
<dbReference type="Gene3D" id="3.90.340.10">
    <property type="entry name" value="Nitric Oxide Synthase, Chain A, domain 1"/>
    <property type="match status" value="1"/>
</dbReference>
<name>A0A4C1V0J3_EUMVA</name>
<reference evidence="1 2" key="1">
    <citation type="journal article" date="2019" name="Commun. Biol.">
        <title>The bagworm genome reveals a unique fibroin gene that provides high tensile strength.</title>
        <authorList>
            <person name="Kono N."/>
            <person name="Nakamura H."/>
            <person name="Ohtoshi R."/>
            <person name="Tomita M."/>
            <person name="Numata K."/>
            <person name="Arakawa K."/>
        </authorList>
    </citation>
    <scope>NUCLEOTIDE SEQUENCE [LARGE SCALE GENOMIC DNA]</scope>
</reference>
<gene>
    <name evidence="1" type="primary">NOS</name>
    <name evidence="1" type="ORF">EVAR_84666_1</name>
</gene>
<keyword evidence="2" id="KW-1185">Reference proteome</keyword>
<organism evidence="1 2">
    <name type="scientific">Eumeta variegata</name>
    <name type="common">Bagworm moth</name>
    <name type="synonym">Eumeta japonica</name>
    <dbReference type="NCBI Taxonomy" id="151549"/>
    <lineage>
        <taxon>Eukaryota</taxon>
        <taxon>Metazoa</taxon>
        <taxon>Ecdysozoa</taxon>
        <taxon>Arthropoda</taxon>
        <taxon>Hexapoda</taxon>
        <taxon>Insecta</taxon>
        <taxon>Pterygota</taxon>
        <taxon>Neoptera</taxon>
        <taxon>Endopterygota</taxon>
        <taxon>Lepidoptera</taxon>
        <taxon>Glossata</taxon>
        <taxon>Ditrysia</taxon>
        <taxon>Tineoidea</taxon>
        <taxon>Psychidae</taxon>
        <taxon>Oiketicinae</taxon>
        <taxon>Eumeta</taxon>
    </lineage>
</organism>
<protein>
    <submittedName>
        <fullName evidence="1">Nitric oxide synthase</fullName>
    </submittedName>
</protein>
<dbReference type="InterPro" id="IPR044943">
    <property type="entry name" value="NOS_dom_1"/>
</dbReference>
<evidence type="ECO:0000313" key="2">
    <source>
        <dbReference type="Proteomes" id="UP000299102"/>
    </source>
</evidence>
<comment type="caution">
    <text evidence="1">The sequence shown here is derived from an EMBL/GenBank/DDBJ whole genome shotgun (WGS) entry which is preliminary data.</text>
</comment>